<organism evidence="2 3">
    <name type="scientific">Trifolium medium</name>
    <dbReference type="NCBI Taxonomy" id="97028"/>
    <lineage>
        <taxon>Eukaryota</taxon>
        <taxon>Viridiplantae</taxon>
        <taxon>Streptophyta</taxon>
        <taxon>Embryophyta</taxon>
        <taxon>Tracheophyta</taxon>
        <taxon>Spermatophyta</taxon>
        <taxon>Magnoliopsida</taxon>
        <taxon>eudicotyledons</taxon>
        <taxon>Gunneridae</taxon>
        <taxon>Pentapetalae</taxon>
        <taxon>rosids</taxon>
        <taxon>fabids</taxon>
        <taxon>Fabales</taxon>
        <taxon>Fabaceae</taxon>
        <taxon>Papilionoideae</taxon>
        <taxon>50 kb inversion clade</taxon>
        <taxon>NPAAA clade</taxon>
        <taxon>Hologalegina</taxon>
        <taxon>IRL clade</taxon>
        <taxon>Trifolieae</taxon>
        <taxon>Trifolium</taxon>
    </lineage>
</organism>
<dbReference type="Proteomes" id="UP000265520">
    <property type="component" value="Unassembled WGS sequence"/>
</dbReference>
<feature type="compositionally biased region" description="Gly residues" evidence="1">
    <location>
        <begin position="1"/>
        <end position="10"/>
    </location>
</feature>
<reference evidence="2 3" key="1">
    <citation type="journal article" date="2018" name="Front. Plant Sci.">
        <title>Red Clover (Trifolium pratense) and Zigzag Clover (T. medium) - A Picture of Genomic Similarities and Differences.</title>
        <authorList>
            <person name="Dluhosova J."/>
            <person name="Istvanek J."/>
            <person name="Nedelnik J."/>
            <person name="Repkova J."/>
        </authorList>
    </citation>
    <scope>NUCLEOTIDE SEQUENCE [LARGE SCALE GENOMIC DNA]</scope>
    <source>
        <strain evidence="3">cv. 10/8</strain>
        <tissue evidence="2">Leaf</tissue>
    </source>
</reference>
<evidence type="ECO:0000313" key="2">
    <source>
        <dbReference type="EMBL" id="MCI05006.1"/>
    </source>
</evidence>
<proteinExistence type="predicted"/>
<feature type="non-terminal residue" evidence="2">
    <location>
        <position position="1"/>
    </location>
</feature>
<protein>
    <submittedName>
        <fullName evidence="2">Uncharacterized protein</fullName>
    </submittedName>
</protein>
<sequence>VTGVPGGTGTWTGLQGVHLPHLPLHRGGNDPGPPSNLLGQSIEISELD</sequence>
<evidence type="ECO:0000256" key="1">
    <source>
        <dbReference type="SAM" id="MobiDB-lite"/>
    </source>
</evidence>
<comment type="caution">
    <text evidence="2">The sequence shown here is derived from an EMBL/GenBank/DDBJ whole genome shotgun (WGS) entry which is preliminary data.</text>
</comment>
<dbReference type="AlphaFoldDB" id="A0A392P0W1"/>
<keyword evidence="3" id="KW-1185">Reference proteome</keyword>
<accession>A0A392P0W1</accession>
<name>A0A392P0W1_9FABA</name>
<feature type="region of interest" description="Disordered" evidence="1">
    <location>
        <begin position="1"/>
        <end position="48"/>
    </location>
</feature>
<feature type="compositionally biased region" description="Polar residues" evidence="1">
    <location>
        <begin position="37"/>
        <end position="48"/>
    </location>
</feature>
<evidence type="ECO:0000313" key="3">
    <source>
        <dbReference type="Proteomes" id="UP000265520"/>
    </source>
</evidence>
<dbReference type="EMBL" id="LXQA010057250">
    <property type="protein sequence ID" value="MCI05006.1"/>
    <property type="molecule type" value="Genomic_DNA"/>
</dbReference>